<keyword evidence="1" id="KW-0805">Transcription regulation</keyword>
<evidence type="ECO:0000313" key="6">
    <source>
        <dbReference type="EMBL" id="BCT78208.1"/>
    </source>
</evidence>
<feature type="domain" description="HTH tetR-type" evidence="5">
    <location>
        <begin position="12"/>
        <end position="72"/>
    </location>
</feature>
<keyword evidence="3" id="KW-0804">Transcription</keyword>
<dbReference type="SUPFAM" id="SSF46689">
    <property type="entry name" value="Homeodomain-like"/>
    <property type="match status" value="1"/>
</dbReference>
<dbReference type="EMBL" id="AP024525">
    <property type="protein sequence ID" value="BCT78208.1"/>
    <property type="molecule type" value="Genomic_DNA"/>
</dbReference>
<dbReference type="SUPFAM" id="SSF48498">
    <property type="entry name" value="Tetracyclin repressor-like, C-terminal domain"/>
    <property type="match status" value="1"/>
</dbReference>
<dbReference type="PANTHER" id="PTHR30055">
    <property type="entry name" value="HTH-TYPE TRANSCRIPTIONAL REGULATOR RUTR"/>
    <property type="match status" value="1"/>
</dbReference>
<evidence type="ECO:0000256" key="3">
    <source>
        <dbReference type="ARBA" id="ARBA00023163"/>
    </source>
</evidence>
<dbReference type="InterPro" id="IPR050109">
    <property type="entry name" value="HTH-type_TetR-like_transc_reg"/>
</dbReference>
<dbReference type="Gene3D" id="1.10.357.10">
    <property type="entry name" value="Tetracycline Repressor, domain 2"/>
    <property type="match status" value="1"/>
</dbReference>
<dbReference type="Proteomes" id="UP001319861">
    <property type="component" value="Chromosome"/>
</dbReference>
<dbReference type="InterPro" id="IPR036271">
    <property type="entry name" value="Tet_transcr_reg_TetR-rel_C_sf"/>
</dbReference>
<evidence type="ECO:0000313" key="7">
    <source>
        <dbReference type="Proteomes" id="UP001319861"/>
    </source>
</evidence>
<gene>
    <name evidence="6" type="ORF">SCMU_40500</name>
</gene>
<dbReference type="InterPro" id="IPR004111">
    <property type="entry name" value="Repressor_TetR_C"/>
</dbReference>
<feature type="DNA-binding region" description="H-T-H motif" evidence="4">
    <location>
        <begin position="35"/>
        <end position="54"/>
    </location>
</feature>
<accession>A0ABM7Q0W4</accession>
<dbReference type="PRINTS" id="PR00455">
    <property type="entry name" value="HTHTETR"/>
</dbReference>
<keyword evidence="7" id="KW-1185">Reference proteome</keyword>
<sequence>MASRGEAGRRVPLNRERVLRAAVVLADAEGLEALSMRRLAQALGVVPMALYKHVANKDELLAGVVDAVLGEIEPAQNGPDWSANVRRRILSARAAMLRHPWARRVMEAQAAPTPVVLAYMDSTIGMFLAGGLSVDLVHHVMHALGSRIFGFTQELYETSPTAAADLPPEAAARMAAALPGIAAVAASRPHDPDSVVGPGCDDQFEFEFGIDLMLAGVERLNRGGWRSADHDREDASVI</sequence>
<reference evidence="6 7" key="1">
    <citation type="journal article" date="2021" name="J. Biosci. Bioeng.">
        <title>Identification and characterization of a chc gene cluster responsible for the aromatization pathway of cyclohexanecarboxylate degradation in Sinomonas cyclohexanicum ATCC 51369.</title>
        <authorList>
            <person name="Yamamoto T."/>
            <person name="Hasegawa Y."/>
            <person name="Lau P.C.K."/>
            <person name="Iwaki H."/>
        </authorList>
    </citation>
    <scope>NUCLEOTIDE SEQUENCE [LARGE SCALE GENOMIC DNA]</scope>
    <source>
        <strain evidence="6 7">ATCC 51369</strain>
    </source>
</reference>
<name>A0ABM7Q0W4_SINCY</name>
<dbReference type="Gene3D" id="1.10.10.60">
    <property type="entry name" value="Homeodomain-like"/>
    <property type="match status" value="1"/>
</dbReference>
<protein>
    <submittedName>
        <fullName evidence="6">TetR family transcriptional regulator</fullName>
    </submittedName>
</protein>
<dbReference type="PANTHER" id="PTHR30055:SF151">
    <property type="entry name" value="TRANSCRIPTIONAL REGULATORY PROTEIN"/>
    <property type="match status" value="1"/>
</dbReference>
<dbReference type="InterPro" id="IPR009057">
    <property type="entry name" value="Homeodomain-like_sf"/>
</dbReference>
<evidence type="ECO:0000256" key="1">
    <source>
        <dbReference type="ARBA" id="ARBA00023015"/>
    </source>
</evidence>
<keyword evidence="2 4" id="KW-0238">DNA-binding</keyword>
<evidence type="ECO:0000259" key="5">
    <source>
        <dbReference type="PROSITE" id="PS50977"/>
    </source>
</evidence>
<dbReference type="Pfam" id="PF00440">
    <property type="entry name" value="TetR_N"/>
    <property type="match status" value="1"/>
</dbReference>
<dbReference type="PROSITE" id="PS50977">
    <property type="entry name" value="HTH_TETR_2"/>
    <property type="match status" value="1"/>
</dbReference>
<organism evidence="6 7">
    <name type="scientific">Sinomonas cyclohexanicum</name>
    <name type="common">Corynebacterium cyclohexanicum</name>
    <dbReference type="NCBI Taxonomy" id="322009"/>
    <lineage>
        <taxon>Bacteria</taxon>
        <taxon>Bacillati</taxon>
        <taxon>Actinomycetota</taxon>
        <taxon>Actinomycetes</taxon>
        <taxon>Micrococcales</taxon>
        <taxon>Micrococcaceae</taxon>
        <taxon>Sinomonas</taxon>
    </lineage>
</organism>
<proteinExistence type="predicted"/>
<evidence type="ECO:0000256" key="2">
    <source>
        <dbReference type="ARBA" id="ARBA00023125"/>
    </source>
</evidence>
<dbReference type="RefSeq" id="WP_229230838.1">
    <property type="nucleotide sequence ID" value="NZ_AP024525.1"/>
</dbReference>
<dbReference type="Pfam" id="PF02909">
    <property type="entry name" value="TetR_C_1"/>
    <property type="match status" value="1"/>
</dbReference>
<evidence type="ECO:0000256" key="4">
    <source>
        <dbReference type="PROSITE-ProRule" id="PRU00335"/>
    </source>
</evidence>
<dbReference type="InterPro" id="IPR001647">
    <property type="entry name" value="HTH_TetR"/>
</dbReference>